<keyword evidence="1" id="KW-0472">Membrane</keyword>
<dbReference type="Gene3D" id="3.30.1330.60">
    <property type="entry name" value="OmpA-like domain"/>
    <property type="match status" value="1"/>
</dbReference>
<dbReference type="PANTHER" id="PTHR30329:SF20">
    <property type="entry name" value="EXPORTED PROTEIN"/>
    <property type="match status" value="1"/>
</dbReference>
<evidence type="ECO:0000313" key="5">
    <source>
        <dbReference type="Proteomes" id="UP000669060"/>
    </source>
</evidence>
<name>A0ABS3TRS3_9PSED</name>
<keyword evidence="5" id="KW-1185">Reference proteome</keyword>
<dbReference type="PROSITE" id="PS51257">
    <property type="entry name" value="PROKAR_LIPOPROTEIN"/>
    <property type="match status" value="1"/>
</dbReference>
<evidence type="ECO:0000256" key="1">
    <source>
        <dbReference type="PROSITE-ProRule" id="PRU00473"/>
    </source>
</evidence>
<organism evidence="4 5">
    <name type="scientific">Pseudomonas schmalbachii</name>
    <dbReference type="NCBI Taxonomy" id="2816993"/>
    <lineage>
        <taxon>Bacteria</taxon>
        <taxon>Pseudomonadati</taxon>
        <taxon>Pseudomonadota</taxon>
        <taxon>Gammaproteobacteria</taxon>
        <taxon>Pseudomonadales</taxon>
        <taxon>Pseudomonadaceae</taxon>
        <taxon>Pseudomonas</taxon>
    </lineage>
</organism>
<evidence type="ECO:0000256" key="2">
    <source>
        <dbReference type="SAM" id="MobiDB-lite"/>
    </source>
</evidence>
<protein>
    <submittedName>
        <fullName evidence="4">OmpA family protein</fullName>
    </submittedName>
</protein>
<feature type="domain" description="OmpA-like" evidence="3">
    <location>
        <begin position="86"/>
        <end position="204"/>
    </location>
</feature>
<dbReference type="InterPro" id="IPR050330">
    <property type="entry name" value="Bact_OuterMem_StrucFunc"/>
</dbReference>
<gene>
    <name evidence="4" type="ORF">JFY56_14110</name>
</gene>
<accession>A0ABS3TRS3</accession>
<proteinExistence type="predicted"/>
<dbReference type="RefSeq" id="WP_208314445.1">
    <property type="nucleotide sequence ID" value="NZ_JAELYA010000005.1"/>
</dbReference>
<dbReference type="PANTHER" id="PTHR30329">
    <property type="entry name" value="STATOR ELEMENT OF FLAGELLAR MOTOR COMPLEX"/>
    <property type="match status" value="1"/>
</dbReference>
<dbReference type="EMBL" id="JAELYA010000005">
    <property type="protein sequence ID" value="MBO3276365.1"/>
    <property type="molecule type" value="Genomic_DNA"/>
</dbReference>
<evidence type="ECO:0000313" key="4">
    <source>
        <dbReference type="EMBL" id="MBO3276365.1"/>
    </source>
</evidence>
<comment type="caution">
    <text evidence="4">The sequence shown here is derived from an EMBL/GenBank/DDBJ whole genome shotgun (WGS) entry which is preliminary data.</text>
</comment>
<feature type="region of interest" description="Disordered" evidence="2">
    <location>
        <begin position="23"/>
        <end position="58"/>
    </location>
</feature>
<dbReference type="InterPro" id="IPR006665">
    <property type="entry name" value="OmpA-like"/>
</dbReference>
<dbReference type="PROSITE" id="PS51123">
    <property type="entry name" value="OMPA_2"/>
    <property type="match status" value="1"/>
</dbReference>
<evidence type="ECO:0000259" key="3">
    <source>
        <dbReference type="PROSITE" id="PS51123"/>
    </source>
</evidence>
<dbReference type="CDD" id="cd07185">
    <property type="entry name" value="OmpA_C-like"/>
    <property type="match status" value="1"/>
</dbReference>
<dbReference type="Pfam" id="PF00691">
    <property type="entry name" value="OmpA"/>
    <property type="match status" value="1"/>
</dbReference>
<sequence length="216" mass="22974">MNLLKIATLFLCLGVAGCGSLQTSDGRQPGDKAQSSSAKRWWPFAEKTEGQSSVTDSQSGMAWLDQHEKPLREAVAGSDITVERRDNALVLIVPVDSSFNPKRPEMLLPAVINPIGRAAKLAQGDPQGGVLVVGHTDSSGSKAVNDKLSIDRARAVASIFRLSGMDGNRLRLKGVGADLPRADNSTTAGRALNRRVEVLWALRGVLPTLAQSDVVP</sequence>
<dbReference type="SUPFAM" id="SSF103088">
    <property type="entry name" value="OmpA-like"/>
    <property type="match status" value="1"/>
</dbReference>
<dbReference type="Proteomes" id="UP000669060">
    <property type="component" value="Unassembled WGS sequence"/>
</dbReference>
<reference evidence="4 5" key="1">
    <citation type="submission" date="2020-12" db="EMBL/GenBank/DDBJ databases">
        <title>Pseudomonas schmalbachii sp. nov. isolated from millipede gut.</title>
        <authorList>
            <person name="Shelomi M."/>
        </authorList>
    </citation>
    <scope>NUCLEOTIDE SEQUENCE [LARGE SCALE GENOMIC DNA]</scope>
    <source>
        <strain evidence="4 5">Milli4</strain>
    </source>
</reference>
<dbReference type="InterPro" id="IPR036737">
    <property type="entry name" value="OmpA-like_sf"/>
</dbReference>